<feature type="disulfide bond" evidence="2">
    <location>
        <begin position="434"/>
        <end position="446"/>
    </location>
</feature>
<dbReference type="Pfam" id="PF00754">
    <property type="entry name" value="F5_F8_type_C"/>
    <property type="match status" value="1"/>
</dbReference>
<proteinExistence type="predicted"/>
<dbReference type="PROSITE" id="PS50068">
    <property type="entry name" value="LDLRA_2"/>
    <property type="match status" value="2"/>
</dbReference>
<dbReference type="Pfam" id="PF00057">
    <property type="entry name" value="Ldl_recept_a"/>
    <property type="match status" value="2"/>
</dbReference>
<dbReference type="CDD" id="cd00112">
    <property type="entry name" value="LDLa"/>
    <property type="match status" value="2"/>
</dbReference>
<dbReference type="CDD" id="cd06263">
    <property type="entry name" value="MAM"/>
    <property type="match status" value="1"/>
</dbReference>
<gene>
    <name evidence="5" type="ORF">OS493_027276</name>
</gene>
<evidence type="ECO:0000259" key="4">
    <source>
        <dbReference type="PROSITE" id="PS50060"/>
    </source>
</evidence>
<dbReference type="SMART" id="SM00192">
    <property type="entry name" value="LDLa"/>
    <property type="match status" value="3"/>
</dbReference>
<keyword evidence="6" id="KW-1185">Reference proteome</keyword>
<dbReference type="PROSITE" id="PS50060">
    <property type="entry name" value="MAM_2"/>
    <property type="match status" value="3"/>
</dbReference>
<feature type="disulfide bond" evidence="2">
    <location>
        <begin position="398"/>
        <end position="410"/>
    </location>
</feature>
<evidence type="ECO:0000256" key="1">
    <source>
        <dbReference type="ARBA" id="ARBA00023157"/>
    </source>
</evidence>
<dbReference type="InterPro" id="IPR008979">
    <property type="entry name" value="Galactose-bd-like_sf"/>
</dbReference>
<dbReference type="Gene3D" id="4.10.400.10">
    <property type="entry name" value="Low-density Lipoprotein Receptor"/>
    <property type="match status" value="2"/>
</dbReference>
<evidence type="ECO:0000256" key="2">
    <source>
        <dbReference type="PROSITE-ProRule" id="PRU00124"/>
    </source>
</evidence>
<dbReference type="InterPro" id="IPR051560">
    <property type="entry name" value="MAM_domain-containing"/>
</dbReference>
<name>A0A9X0CY45_9CNID</name>
<dbReference type="AlphaFoldDB" id="A0A9X0CY45"/>
<comment type="caution">
    <text evidence="5">The sequence shown here is derived from an EMBL/GenBank/DDBJ whole genome shotgun (WGS) entry which is preliminary data.</text>
</comment>
<sequence>MSATFEVSENYGERLTSYLQVPESGFYIFSLSCGDECELWFKGFEERELSFKENAASNSEEDEIMLVQLRRWASYNEPDRCLKKQAESRMYLNKCHLYSLSVYMKDELRFKCLSVGMSGQKTIKEEPIQGSHLYAMPPGIRTLAFTLLRPNDSIIRQVALGSVLRITASYKYCCEGMYCPDCPLTLEFLAFGKTYLINPSVKLTCSEHIFENDIEVIAQPGIHSMEMYYSFTNDLGREKGRRRVADVKVEVAVITQLTFSDNDQDWAVKGWKISGGLGLINELRNGHLESPLLPWKPFYRDVGLCLRFSFQLPTRFYSSLKVYIKNRQDNVSIWELRGYQGDKWNSATVMWKPQERSQIVFQGLGAVNGTPSILVDNIVITTEACALIPSHASPDFICSPNEFQCDNGECTSSTRRCDSDINCIDGSDEKGCTCLTVELPCSSGSCVPSSKLCNGIDDCSDGKDERFCGTTCSGDLFQCADGTCIPWSSTCRHGNSPVCQDDSHVPSTCGASDCPLNNLNCKDNSSETDCDKHFKGLCSFENGFCGLKHDNGMEHLWNLHSGDTPSTDTGPRYDHTTYSQKGGYIYIEASRRRHGDRARLMSEWIEPNQMICLQFWYHMFGKHIGQLNAYMATDSSETLVWSMSGDKGDHWMFAQTTLQANHRFKFILEGVTLEGSQGDIAVDDVTVLEESCHTSTEWKSPHCYFDENTCDWETSGHWLRIEQKKGKKGGFLSLGPDHGKLDRTVTSPLLGGDQWRCMRFWYRIGLGHDTQLKVFLRRSNITKQLWRTSHRTSSWSFVQLSINTNATARITIEGICSETSIDIDDVSFSKQSCNEIPWAPYQEFLPPLLPGCLSPQGMQDGRIHDSAITASSYYRSRSAPPRARLHMALPDSFVTGGYTGGWCQYPSSRYQWLQVDFGHVASIGKIATQGKQEFDFWVTKYFLSYKRAIDSTLSLYRQNGNVKVDL</sequence>
<feature type="domain" description="F5/8 type C" evidence="3">
    <location>
        <begin position="852"/>
        <end position="966"/>
    </location>
</feature>
<dbReference type="OrthoDB" id="5990060at2759"/>
<dbReference type="Gene3D" id="2.60.120.200">
    <property type="match status" value="3"/>
</dbReference>
<feature type="disulfide bond" evidence="2">
    <location>
        <begin position="405"/>
        <end position="423"/>
    </location>
</feature>
<dbReference type="SUPFAM" id="SSF49899">
    <property type="entry name" value="Concanavalin A-like lectins/glucanases"/>
    <property type="match status" value="3"/>
</dbReference>
<dbReference type="SUPFAM" id="SSF49785">
    <property type="entry name" value="Galactose-binding domain-like"/>
    <property type="match status" value="1"/>
</dbReference>
<dbReference type="PROSITE" id="PS00740">
    <property type="entry name" value="MAM_1"/>
    <property type="match status" value="1"/>
</dbReference>
<organism evidence="5 6">
    <name type="scientific">Desmophyllum pertusum</name>
    <dbReference type="NCBI Taxonomy" id="174260"/>
    <lineage>
        <taxon>Eukaryota</taxon>
        <taxon>Metazoa</taxon>
        <taxon>Cnidaria</taxon>
        <taxon>Anthozoa</taxon>
        <taxon>Hexacorallia</taxon>
        <taxon>Scleractinia</taxon>
        <taxon>Caryophylliina</taxon>
        <taxon>Caryophylliidae</taxon>
        <taxon>Desmophyllum</taxon>
    </lineage>
</organism>
<dbReference type="PROSITE" id="PS01285">
    <property type="entry name" value="FA58C_1"/>
    <property type="match status" value="1"/>
</dbReference>
<dbReference type="Gene3D" id="2.60.120.260">
    <property type="entry name" value="Galactose-binding domain-like"/>
    <property type="match status" value="1"/>
</dbReference>
<protein>
    <submittedName>
        <fullName evidence="5">Uncharacterized protein</fullName>
    </submittedName>
</protein>
<dbReference type="Proteomes" id="UP001163046">
    <property type="component" value="Unassembled WGS sequence"/>
</dbReference>
<dbReference type="SMART" id="SM00137">
    <property type="entry name" value="MAM"/>
    <property type="match status" value="2"/>
</dbReference>
<feature type="domain" description="MAM" evidence="4">
    <location>
        <begin position="536"/>
        <end position="694"/>
    </location>
</feature>
<evidence type="ECO:0000259" key="3">
    <source>
        <dbReference type="PROSITE" id="PS50022"/>
    </source>
</evidence>
<dbReference type="InterPro" id="IPR000421">
    <property type="entry name" value="FA58C"/>
</dbReference>
<dbReference type="InterPro" id="IPR013320">
    <property type="entry name" value="ConA-like_dom_sf"/>
</dbReference>
<dbReference type="SUPFAM" id="SSF57424">
    <property type="entry name" value="LDL receptor-like module"/>
    <property type="match status" value="2"/>
</dbReference>
<keyword evidence="1 2" id="KW-1015">Disulfide bond</keyword>
<feature type="disulfide bond" evidence="2">
    <location>
        <begin position="453"/>
        <end position="468"/>
    </location>
</feature>
<dbReference type="PANTHER" id="PTHR23282:SF101">
    <property type="entry name" value="MAM DOMAIN-CONTAINING PROTEIN"/>
    <property type="match status" value="1"/>
</dbReference>
<reference evidence="5" key="1">
    <citation type="submission" date="2023-01" db="EMBL/GenBank/DDBJ databases">
        <title>Genome assembly of the deep-sea coral Lophelia pertusa.</title>
        <authorList>
            <person name="Herrera S."/>
            <person name="Cordes E."/>
        </authorList>
    </citation>
    <scope>NUCLEOTIDE SEQUENCE</scope>
    <source>
        <strain evidence="5">USNM1676648</strain>
        <tissue evidence="5">Polyp</tissue>
    </source>
</reference>
<feature type="domain" description="MAM" evidence="4">
    <location>
        <begin position="701"/>
        <end position="835"/>
    </location>
</feature>
<dbReference type="GO" id="GO:0016020">
    <property type="term" value="C:membrane"/>
    <property type="evidence" value="ECO:0007669"/>
    <property type="project" value="InterPro"/>
</dbReference>
<dbReference type="PANTHER" id="PTHR23282">
    <property type="entry name" value="APICAL ENDOSOMAL GLYCOPROTEIN PRECURSOR"/>
    <property type="match status" value="1"/>
</dbReference>
<dbReference type="PROSITE" id="PS50022">
    <property type="entry name" value="FA58C_3"/>
    <property type="match status" value="1"/>
</dbReference>
<feature type="domain" description="MAM" evidence="4">
    <location>
        <begin position="287"/>
        <end position="387"/>
    </location>
</feature>
<dbReference type="InterPro" id="IPR002172">
    <property type="entry name" value="LDrepeatLR_classA_rpt"/>
</dbReference>
<feature type="disulfide bond" evidence="2">
    <location>
        <begin position="417"/>
        <end position="432"/>
    </location>
</feature>
<dbReference type="InterPro" id="IPR036055">
    <property type="entry name" value="LDL_receptor-like_sf"/>
</dbReference>
<dbReference type="EMBL" id="MU826374">
    <property type="protein sequence ID" value="KAJ7377714.1"/>
    <property type="molecule type" value="Genomic_DNA"/>
</dbReference>
<dbReference type="PRINTS" id="PR00020">
    <property type="entry name" value="MAMDOMAIN"/>
</dbReference>
<feature type="disulfide bond" evidence="2">
    <location>
        <begin position="441"/>
        <end position="459"/>
    </location>
</feature>
<dbReference type="Pfam" id="PF00629">
    <property type="entry name" value="MAM"/>
    <property type="match status" value="3"/>
</dbReference>
<accession>A0A9X0CY45</accession>
<dbReference type="PRINTS" id="PR00261">
    <property type="entry name" value="LDLRECEPTOR"/>
</dbReference>
<dbReference type="InterPro" id="IPR000998">
    <property type="entry name" value="MAM_dom"/>
</dbReference>
<evidence type="ECO:0000313" key="5">
    <source>
        <dbReference type="EMBL" id="KAJ7377714.1"/>
    </source>
</evidence>
<evidence type="ECO:0000313" key="6">
    <source>
        <dbReference type="Proteomes" id="UP001163046"/>
    </source>
</evidence>